<evidence type="ECO:0000256" key="3">
    <source>
        <dbReference type="ARBA" id="ARBA00009164"/>
    </source>
</evidence>
<dbReference type="AlphaFoldDB" id="A0A9N9WKL2"/>
<dbReference type="OrthoDB" id="14045at2759"/>
<dbReference type="PANTHER" id="PTHR12589">
    <property type="entry name" value="PYRUVOYL TETRAHYDROBIOPTERIN SYNTHASE"/>
    <property type="match status" value="1"/>
</dbReference>
<accession>A0A9N9WKL2</accession>
<dbReference type="EC" id="4.2.3.12" evidence="4"/>
<reference evidence="11" key="2">
    <citation type="submission" date="2022-10" db="EMBL/GenBank/DDBJ databases">
        <authorList>
            <consortium name="ENA_rothamsted_submissions"/>
            <consortium name="culmorum"/>
            <person name="King R."/>
        </authorList>
    </citation>
    <scope>NUCLEOTIDE SEQUENCE</scope>
</reference>
<dbReference type="GO" id="GO:0003874">
    <property type="term" value="F:6-pyruvoyltetrahydropterin synthase activity"/>
    <property type="evidence" value="ECO:0007669"/>
    <property type="project" value="UniProtKB-EC"/>
</dbReference>
<keyword evidence="6" id="KW-0479">Metal-binding</keyword>
<proteinExistence type="inferred from homology"/>
<dbReference type="Pfam" id="PF01242">
    <property type="entry name" value="PTPS"/>
    <property type="match status" value="1"/>
</dbReference>
<feature type="transmembrane region" description="Helical" evidence="10">
    <location>
        <begin position="6"/>
        <end position="26"/>
    </location>
</feature>
<dbReference type="InterPro" id="IPR007115">
    <property type="entry name" value="6-PTP_synth/QueD"/>
</dbReference>
<dbReference type="GO" id="GO:0046872">
    <property type="term" value="F:metal ion binding"/>
    <property type="evidence" value="ECO:0007669"/>
    <property type="project" value="UniProtKB-KW"/>
</dbReference>
<keyword evidence="8" id="KW-0783">Tetrahydrobiopterin biosynthesis</keyword>
<reference evidence="11" key="1">
    <citation type="submission" date="2021-12" db="EMBL/GenBank/DDBJ databases">
        <authorList>
            <person name="King R."/>
        </authorList>
    </citation>
    <scope>NUCLEOTIDE SEQUENCE</scope>
</reference>
<sequence length="172" mass="20219">MENATIQTVMDTTMLVWFSCFFRFFVFCTRTKYLNRSTHNKKYINNMGFYTYFVAVLVTVKGPVDQHTGMVMNVHDLKQYMQSAIMDPLDHKNLDQDVPYFKTVVSTTENLAIFIWDQLQKVMEKPNLLHEVQILETEKNHVVYRGGTTYPRKKFDSSNLHHNHHNVSSDSD</sequence>
<organism evidence="11 12">
    <name type="scientific">Diatraea saccharalis</name>
    <name type="common">sugarcane borer</name>
    <dbReference type="NCBI Taxonomy" id="40085"/>
    <lineage>
        <taxon>Eukaryota</taxon>
        <taxon>Metazoa</taxon>
        <taxon>Ecdysozoa</taxon>
        <taxon>Arthropoda</taxon>
        <taxon>Hexapoda</taxon>
        <taxon>Insecta</taxon>
        <taxon>Pterygota</taxon>
        <taxon>Neoptera</taxon>
        <taxon>Endopterygota</taxon>
        <taxon>Lepidoptera</taxon>
        <taxon>Glossata</taxon>
        <taxon>Ditrysia</taxon>
        <taxon>Pyraloidea</taxon>
        <taxon>Crambidae</taxon>
        <taxon>Crambinae</taxon>
        <taxon>Diatraea</taxon>
    </lineage>
</organism>
<evidence type="ECO:0000256" key="9">
    <source>
        <dbReference type="ARBA" id="ARBA00023239"/>
    </source>
</evidence>
<keyword evidence="7" id="KW-0862">Zinc</keyword>
<evidence type="ECO:0000256" key="7">
    <source>
        <dbReference type="ARBA" id="ARBA00022833"/>
    </source>
</evidence>
<dbReference type="FunFam" id="3.30.479.10:FF:000003">
    <property type="entry name" value="6-pyruvoyl tetrahydrobiopterin synthase"/>
    <property type="match status" value="1"/>
</dbReference>
<feature type="transmembrane region" description="Helical" evidence="10">
    <location>
        <begin position="47"/>
        <end position="64"/>
    </location>
</feature>
<evidence type="ECO:0000313" key="11">
    <source>
        <dbReference type="EMBL" id="CAG9796431.1"/>
    </source>
</evidence>
<name>A0A9N9WKL2_9NEOP</name>
<comment type="pathway">
    <text evidence="2">Cofactor biosynthesis; tetrahydrobiopterin biosynthesis; tetrahydrobiopterin from 7,8-dihydroneopterin triphosphate: step 1/3.</text>
</comment>
<evidence type="ECO:0000256" key="1">
    <source>
        <dbReference type="ARBA" id="ARBA00001947"/>
    </source>
</evidence>
<dbReference type="InterPro" id="IPR022469">
    <property type="entry name" value="PTPS_His_AS"/>
</dbReference>
<keyword evidence="10" id="KW-0812">Transmembrane</keyword>
<keyword evidence="10" id="KW-1133">Transmembrane helix</keyword>
<comment type="similarity">
    <text evidence="3">Belongs to the PTPS family.</text>
</comment>
<dbReference type="InterPro" id="IPR038418">
    <property type="entry name" value="6-PTP_synth/QueD_sf"/>
</dbReference>
<protein>
    <recommendedName>
        <fullName evidence="5">6-pyruvoyl tetrahydrobiopterin synthase</fullName>
        <ecNumber evidence="4">4.2.3.12</ecNumber>
    </recommendedName>
</protein>
<evidence type="ECO:0000256" key="5">
    <source>
        <dbReference type="ARBA" id="ARBA00015587"/>
    </source>
</evidence>
<dbReference type="PANTHER" id="PTHR12589:SF7">
    <property type="entry name" value="6-PYRUVOYL TETRAHYDROBIOPTERIN SYNTHASE"/>
    <property type="match status" value="1"/>
</dbReference>
<keyword evidence="10" id="KW-0472">Membrane</keyword>
<dbReference type="Gene3D" id="3.30.479.10">
    <property type="entry name" value="6-pyruvoyl tetrahydropterin synthase/QueD"/>
    <property type="match status" value="1"/>
</dbReference>
<dbReference type="SUPFAM" id="SSF55620">
    <property type="entry name" value="Tetrahydrobiopterin biosynthesis enzymes-like"/>
    <property type="match status" value="1"/>
</dbReference>
<evidence type="ECO:0000256" key="6">
    <source>
        <dbReference type="ARBA" id="ARBA00022723"/>
    </source>
</evidence>
<dbReference type="GO" id="GO:0005739">
    <property type="term" value="C:mitochondrion"/>
    <property type="evidence" value="ECO:0007669"/>
    <property type="project" value="TreeGrafter"/>
</dbReference>
<evidence type="ECO:0000256" key="8">
    <source>
        <dbReference type="ARBA" id="ARBA00023007"/>
    </source>
</evidence>
<gene>
    <name evidence="11" type="ORF">DIATSA_LOCUS13624</name>
</gene>
<evidence type="ECO:0000256" key="4">
    <source>
        <dbReference type="ARBA" id="ARBA00013100"/>
    </source>
</evidence>
<keyword evidence="12" id="KW-1185">Reference proteome</keyword>
<evidence type="ECO:0000256" key="2">
    <source>
        <dbReference type="ARBA" id="ARBA00005126"/>
    </source>
</evidence>
<dbReference type="PROSITE" id="PS00988">
    <property type="entry name" value="PTPS_2"/>
    <property type="match status" value="1"/>
</dbReference>
<keyword evidence="9" id="KW-0456">Lyase</keyword>
<evidence type="ECO:0000256" key="10">
    <source>
        <dbReference type="SAM" id="Phobius"/>
    </source>
</evidence>
<dbReference type="EMBL" id="OU893340">
    <property type="protein sequence ID" value="CAG9796431.1"/>
    <property type="molecule type" value="Genomic_DNA"/>
</dbReference>
<comment type="cofactor">
    <cofactor evidence="1">
        <name>Zn(2+)</name>
        <dbReference type="ChEBI" id="CHEBI:29105"/>
    </cofactor>
</comment>
<evidence type="ECO:0000313" key="12">
    <source>
        <dbReference type="Proteomes" id="UP001153714"/>
    </source>
</evidence>
<dbReference type="Proteomes" id="UP001153714">
    <property type="component" value="Chromosome 9"/>
</dbReference>
<dbReference type="GO" id="GO:0006729">
    <property type="term" value="P:tetrahydrobiopterin biosynthetic process"/>
    <property type="evidence" value="ECO:0007669"/>
    <property type="project" value="UniProtKB-KW"/>
</dbReference>